<protein>
    <submittedName>
        <fullName evidence="1">Uncharacterized protein</fullName>
    </submittedName>
</protein>
<name>A0AAD9YLU6_COLKA</name>
<keyword evidence="2" id="KW-1185">Reference proteome</keyword>
<dbReference type="AlphaFoldDB" id="A0AAD9YLU6"/>
<gene>
    <name evidence="1" type="ORF">CKAH01_15054</name>
</gene>
<dbReference type="EMBL" id="VYYT01000107">
    <property type="protein sequence ID" value="KAK2769687.1"/>
    <property type="molecule type" value="Genomic_DNA"/>
</dbReference>
<dbReference type="Proteomes" id="UP001281614">
    <property type="component" value="Unassembled WGS sequence"/>
</dbReference>
<sequence>MERPTVSSPERNGVIRTHDIVYTRAGLQGLAEEFKKTLLPDGQPPDSDSTTQIYGFQWLGEYVGMVRRYLDFDDKTAIDYLAANDGRESNDIGHCIKAKLARSGFRSPRESGRYLPSLSELRSGCQWVPPGKVAIIFLIDTPHSGAVNVDILYRNEAGHEQIETSMNIKMGSVIQVYGPSGWKASCSVSFLHLSYDIERV</sequence>
<accession>A0AAD9YLU6</accession>
<evidence type="ECO:0000313" key="2">
    <source>
        <dbReference type="Proteomes" id="UP001281614"/>
    </source>
</evidence>
<organism evidence="1 2">
    <name type="scientific">Colletotrichum kahawae</name>
    <name type="common">Coffee berry disease fungus</name>
    <dbReference type="NCBI Taxonomy" id="34407"/>
    <lineage>
        <taxon>Eukaryota</taxon>
        <taxon>Fungi</taxon>
        <taxon>Dikarya</taxon>
        <taxon>Ascomycota</taxon>
        <taxon>Pezizomycotina</taxon>
        <taxon>Sordariomycetes</taxon>
        <taxon>Hypocreomycetidae</taxon>
        <taxon>Glomerellales</taxon>
        <taxon>Glomerellaceae</taxon>
        <taxon>Colletotrichum</taxon>
        <taxon>Colletotrichum gloeosporioides species complex</taxon>
    </lineage>
</organism>
<reference evidence="1" key="1">
    <citation type="submission" date="2023-02" db="EMBL/GenBank/DDBJ databases">
        <title>Colletotrichum kahawae CIFC_Que2 genome sequencing and assembly.</title>
        <authorList>
            <person name="Baroncelli R."/>
        </authorList>
    </citation>
    <scope>NUCLEOTIDE SEQUENCE</scope>
    <source>
        <strain evidence="1">CIFC_Que2</strain>
    </source>
</reference>
<evidence type="ECO:0000313" key="1">
    <source>
        <dbReference type="EMBL" id="KAK2769687.1"/>
    </source>
</evidence>
<comment type="caution">
    <text evidence="1">The sequence shown here is derived from an EMBL/GenBank/DDBJ whole genome shotgun (WGS) entry which is preliminary data.</text>
</comment>
<proteinExistence type="predicted"/>